<dbReference type="AlphaFoldDB" id="A0AAD5A043"/>
<evidence type="ECO:0000256" key="1">
    <source>
        <dbReference type="ARBA" id="ARBA00010771"/>
    </source>
</evidence>
<gene>
    <name evidence="2" type="ORF">C0J50_7104</name>
</gene>
<dbReference type="PRINTS" id="PR00317">
    <property type="entry name" value="EPENDYMIN"/>
</dbReference>
<evidence type="ECO:0008006" key="4">
    <source>
        <dbReference type="Google" id="ProtNLM"/>
    </source>
</evidence>
<feature type="non-terminal residue" evidence="2">
    <location>
        <position position="136"/>
    </location>
</feature>
<comment type="caution">
    <text evidence="2">The sequence shown here is derived from an EMBL/GenBank/DDBJ whole genome shotgun (WGS) entry which is preliminary data.</text>
</comment>
<accession>A0AAD5A043</accession>
<dbReference type="Pfam" id="PF00811">
    <property type="entry name" value="Ependymin"/>
    <property type="match status" value="1"/>
</dbReference>
<dbReference type="PANTHER" id="PTHR10697">
    <property type="entry name" value="MAMMALIAN EPENDYMIN-RELATED PROTEIN 1"/>
    <property type="match status" value="1"/>
</dbReference>
<dbReference type="EMBL" id="MU592027">
    <property type="protein sequence ID" value="KAI5607352.1"/>
    <property type="molecule type" value="Genomic_DNA"/>
</dbReference>
<name>A0AAD5A043_SILAS</name>
<evidence type="ECO:0000313" key="2">
    <source>
        <dbReference type="EMBL" id="KAI5607352.1"/>
    </source>
</evidence>
<keyword evidence="3" id="KW-1185">Reference proteome</keyword>
<dbReference type="GO" id="GO:0005576">
    <property type="term" value="C:extracellular region"/>
    <property type="evidence" value="ECO:0007669"/>
    <property type="project" value="InterPro"/>
</dbReference>
<dbReference type="SMART" id="SM00026">
    <property type="entry name" value="EPEND"/>
    <property type="match status" value="1"/>
</dbReference>
<comment type="similarity">
    <text evidence="1">Belongs to the ependymin family.</text>
</comment>
<sequence>TTQNGGYFAYGKYAYDAILQRIRFGELVHHENQTLVRNVLLLYREHVMYLIDYKNKTCEKRQLTSQFHPMKIPRNSTLLGQVVLGSLSAPGEGLLVNSWTGEAAEDKGNYILTFTEFGCLPVTVLFNRPNTGWVVT</sequence>
<dbReference type="GO" id="GO:0007160">
    <property type="term" value="P:cell-matrix adhesion"/>
    <property type="evidence" value="ECO:0007669"/>
    <property type="project" value="InterPro"/>
</dbReference>
<dbReference type="PANTHER" id="PTHR10697:SF5">
    <property type="entry name" value="EPENDYMIN-RELATED"/>
    <property type="match status" value="1"/>
</dbReference>
<dbReference type="Proteomes" id="UP001205998">
    <property type="component" value="Unassembled WGS sequence"/>
</dbReference>
<reference evidence="2" key="1">
    <citation type="submission" date="2018-07" db="EMBL/GenBank/DDBJ databases">
        <title>Comparative genomics of catfishes provides insights into carnivory and benthic adaptation.</title>
        <authorList>
            <person name="Zhang Y."/>
            <person name="Wang D."/>
            <person name="Peng Z."/>
            <person name="Zheng S."/>
            <person name="Shao F."/>
            <person name="Tao W."/>
        </authorList>
    </citation>
    <scope>NUCLEOTIDE SEQUENCE</scope>
    <source>
        <strain evidence="2">Chongqing</strain>
    </source>
</reference>
<evidence type="ECO:0000313" key="3">
    <source>
        <dbReference type="Proteomes" id="UP001205998"/>
    </source>
</evidence>
<dbReference type="InterPro" id="IPR001299">
    <property type="entry name" value="Ependymin"/>
</dbReference>
<proteinExistence type="inferred from homology"/>
<dbReference type="GO" id="GO:0005764">
    <property type="term" value="C:lysosome"/>
    <property type="evidence" value="ECO:0007669"/>
    <property type="project" value="TreeGrafter"/>
</dbReference>
<protein>
    <recommendedName>
        <fullName evidence="4">Ependymin</fullName>
    </recommendedName>
</protein>
<dbReference type="GO" id="GO:0005509">
    <property type="term" value="F:calcium ion binding"/>
    <property type="evidence" value="ECO:0007669"/>
    <property type="project" value="InterPro"/>
</dbReference>
<organism evidence="2 3">
    <name type="scientific">Silurus asotus</name>
    <name type="common">Amur catfish</name>
    <name type="synonym">Parasilurus asotus</name>
    <dbReference type="NCBI Taxonomy" id="30991"/>
    <lineage>
        <taxon>Eukaryota</taxon>
        <taxon>Metazoa</taxon>
        <taxon>Chordata</taxon>
        <taxon>Craniata</taxon>
        <taxon>Vertebrata</taxon>
        <taxon>Euteleostomi</taxon>
        <taxon>Actinopterygii</taxon>
        <taxon>Neopterygii</taxon>
        <taxon>Teleostei</taxon>
        <taxon>Ostariophysi</taxon>
        <taxon>Siluriformes</taxon>
        <taxon>Siluridae</taxon>
        <taxon>Silurus</taxon>
    </lineage>
</organism>
<feature type="non-terminal residue" evidence="2">
    <location>
        <position position="1"/>
    </location>
</feature>